<dbReference type="CDD" id="cd06170">
    <property type="entry name" value="LuxR_C_like"/>
    <property type="match status" value="1"/>
</dbReference>
<dbReference type="EMBL" id="QKYN01000089">
    <property type="protein sequence ID" value="RAG83364.1"/>
    <property type="molecule type" value="Genomic_DNA"/>
</dbReference>
<dbReference type="SMART" id="SM00421">
    <property type="entry name" value="HTH_LUXR"/>
    <property type="match status" value="1"/>
</dbReference>
<evidence type="ECO:0000313" key="6">
    <source>
        <dbReference type="Proteomes" id="UP000248889"/>
    </source>
</evidence>
<protein>
    <submittedName>
        <fullName evidence="5">LuxR family transcriptional regulator</fullName>
    </submittedName>
</protein>
<dbReference type="Gene3D" id="3.30.450.40">
    <property type="match status" value="1"/>
</dbReference>
<name>A0A2X0IEE8_9ACTN</name>
<accession>A0A2X0IEE8</accession>
<keyword evidence="1" id="KW-0805">Transcription regulation</keyword>
<dbReference type="Gene3D" id="1.10.10.10">
    <property type="entry name" value="Winged helix-like DNA-binding domain superfamily/Winged helix DNA-binding domain"/>
    <property type="match status" value="1"/>
</dbReference>
<feature type="domain" description="HTH luxR-type" evidence="4">
    <location>
        <begin position="293"/>
        <end position="358"/>
    </location>
</feature>
<evidence type="ECO:0000256" key="1">
    <source>
        <dbReference type="ARBA" id="ARBA00023015"/>
    </source>
</evidence>
<sequence>MSSDEAVRARIRDRIMRLCGAGLGLRALQDQAAAALRQAVPCDAWCIGTLDPATLMITSSVGEGYPMKGSGRFLEIEYGEPDVNKFAELARRRPPVGRLVDATGGAPESSPHWREICRPSGLRDELRAALVVDETCWGSLNLGRSAARGDFTARDARYLAGLIEPLALALRAALVSDSVEVHDTTIGPGLLIVGDDLQPTAVSPAGQQLLGELRGLEADWMGPLPNAVYSVISCLKELERENTTPADLVPRVRVRAGNGRWLSVQASRLVTGSGERQVAVILEPAGPGELAPLIVRAYALTGRESEVASRVLQGLSTREIAASLFISPATVQQHLKTVFEKVGVRSRRELVGRVFQQQYRPRLATGRPVGPDGWFTDASR</sequence>
<dbReference type="SUPFAM" id="SSF55781">
    <property type="entry name" value="GAF domain-like"/>
    <property type="match status" value="1"/>
</dbReference>
<keyword evidence="6" id="KW-1185">Reference proteome</keyword>
<dbReference type="RefSeq" id="WP_111503727.1">
    <property type="nucleotide sequence ID" value="NZ_QKYN01000089.1"/>
</dbReference>
<dbReference type="OrthoDB" id="9815744at2"/>
<dbReference type="PANTHER" id="PTHR44688:SF16">
    <property type="entry name" value="DNA-BINDING TRANSCRIPTIONAL ACTIVATOR DEVR_DOSR"/>
    <property type="match status" value="1"/>
</dbReference>
<comment type="caution">
    <text evidence="5">The sequence shown here is derived from an EMBL/GenBank/DDBJ whole genome shotgun (WGS) entry which is preliminary data.</text>
</comment>
<dbReference type="Proteomes" id="UP000248889">
    <property type="component" value="Unassembled WGS sequence"/>
</dbReference>
<dbReference type="Pfam" id="PF00196">
    <property type="entry name" value="GerE"/>
    <property type="match status" value="1"/>
</dbReference>
<keyword evidence="3" id="KW-0804">Transcription</keyword>
<dbReference type="GO" id="GO:0006355">
    <property type="term" value="P:regulation of DNA-templated transcription"/>
    <property type="evidence" value="ECO:0007669"/>
    <property type="project" value="InterPro"/>
</dbReference>
<dbReference type="AlphaFoldDB" id="A0A2X0IEE8"/>
<evidence type="ECO:0000256" key="2">
    <source>
        <dbReference type="ARBA" id="ARBA00023125"/>
    </source>
</evidence>
<dbReference type="PRINTS" id="PR00038">
    <property type="entry name" value="HTHLUXR"/>
</dbReference>
<organism evidence="5 6">
    <name type="scientific">Streptacidiphilus pinicola</name>
    <dbReference type="NCBI Taxonomy" id="2219663"/>
    <lineage>
        <taxon>Bacteria</taxon>
        <taxon>Bacillati</taxon>
        <taxon>Actinomycetota</taxon>
        <taxon>Actinomycetes</taxon>
        <taxon>Kitasatosporales</taxon>
        <taxon>Streptomycetaceae</taxon>
        <taxon>Streptacidiphilus</taxon>
    </lineage>
</organism>
<proteinExistence type="predicted"/>
<dbReference type="InterPro" id="IPR029016">
    <property type="entry name" value="GAF-like_dom_sf"/>
</dbReference>
<dbReference type="PANTHER" id="PTHR44688">
    <property type="entry name" value="DNA-BINDING TRANSCRIPTIONAL ACTIVATOR DEVR_DOSR"/>
    <property type="match status" value="1"/>
</dbReference>
<dbReference type="SMART" id="SM00065">
    <property type="entry name" value="GAF"/>
    <property type="match status" value="1"/>
</dbReference>
<evidence type="ECO:0000256" key="3">
    <source>
        <dbReference type="ARBA" id="ARBA00023163"/>
    </source>
</evidence>
<dbReference type="GO" id="GO:0003677">
    <property type="term" value="F:DNA binding"/>
    <property type="evidence" value="ECO:0007669"/>
    <property type="project" value="UniProtKB-KW"/>
</dbReference>
<evidence type="ECO:0000259" key="4">
    <source>
        <dbReference type="PROSITE" id="PS50043"/>
    </source>
</evidence>
<dbReference type="PROSITE" id="PS50043">
    <property type="entry name" value="HTH_LUXR_2"/>
    <property type="match status" value="1"/>
</dbReference>
<dbReference type="InterPro" id="IPR016032">
    <property type="entry name" value="Sig_transdc_resp-reg_C-effctor"/>
</dbReference>
<dbReference type="SUPFAM" id="SSF46894">
    <property type="entry name" value="C-terminal effector domain of the bipartite response regulators"/>
    <property type="match status" value="1"/>
</dbReference>
<keyword evidence="2" id="KW-0238">DNA-binding</keyword>
<reference evidence="5 6" key="1">
    <citation type="submission" date="2018-06" db="EMBL/GenBank/DDBJ databases">
        <title>Streptacidiphilus pinicola sp. nov., isolated from pine grove soil.</title>
        <authorList>
            <person name="Roh S.G."/>
            <person name="Park S."/>
            <person name="Kim M.-K."/>
            <person name="Yun B.-R."/>
            <person name="Park J."/>
            <person name="Kim M.J."/>
            <person name="Kim Y.S."/>
            <person name="Kim S.B."/>
        </authorList>
    </citation>
    <scope>NUCLEOTIDE SEQUENCE [LARGE SCALE GENOMIC DNA]</scope>
    <source>
        <strain evidence="5 6">MMS16-CNU450</strain>
    </source>
</reference>
<evidence type="ECO:0000313" key="5">
    <source>
        <dbReference type="EMBL" id="RAG83364.1"/>
    </source>
</evidence>
<dbReference type="InterPro" id="IPR003018">
    <property type="entry name" value="GAF"/>
</dbReference>
<dbReference type="InterPro" id="IPR036388">
    <property type="entry name" value="WH-like_DNA-bd_sf"/>
</dbReference>
<gene>
    <name evidence="5" type="ORF">DN069_22890</name>
</gene>
<dbReference type="InterPro" id="IPR000792">
    <property type="entry name" value="Tscrpt_reg_LuxR_C"/>
</dbReference>